<dbReference type="Pfam" id="PF05419">
    <property type="entry name" value="GUN4"/>
    <property type="match status" value="1"/>
</dbReference>
<evidence type="ECO:0000256" key="1">
    <source>
        <dbReference type="SAM" id="Coils"/>
    </source>
</evidence>
<dbReference type="InterPro" id="IPR008629">
    <property type="entry name" value="GUN4-like"/>
</dbReference>
<dbReference type="Gene3D" id="1.25.40.620">
    <property type="match status" value="1"/>
</dbReference>
<sequence>MTAPTYNFYQVGASLPVNAQSYVKRLADEEFYQKLKAGKFCYVLNCRQMGKSSLRVQTMQRLQAEGTVCAVIDLTGIGKHKVTIEQWYGGIFYALVESCQLEDTFDWQTWWQKQQEVLSPVQCLSLFIQKVLLVKIQQPIVIFVDEIDRVLSQDFSLDDFFALIRFFQNQRVDNPDFERLTFALLGVATPNDLITDKSQTPFNIGEGIELHGFQLHEVQPLIAGLQGRFNSPQEVIKEILYWTGGQPFLTQKLCSFMVEESEKENPRTVEQVVRSRIIDNWESQDEPEHLRTIRDRILRDEQMAPYLLELYQQIQQHGEISTNNNIEISELQLSGLVVKQHGKLRVYSPIYKHIFDQKWIKTKFKNLRPYSENFRFWLASGGTDKSRLLRGKALQDTLKWAKDKNLNYQDKQFLAASQTQEREEKIAALEKEAQLERERKDREAVEKRNLVLDDANKKAQKRITLGTVALLFTLTGVLISGKIAVTLSVESQNNQREIQDQKQNIESLKDNNKTLQKNKNELQVQIQSAEKENTIVQNNLQSQKQVLNSTERANKELEQQKNNFKYDLNESIKKLEDTQEKQKKAETNYEEVRKQLSKTEEYLTKTEELVKLAGKLTDEGLYPISEELFSQAGQSAKIKDHNLRQAILELGITVGYLNLPRENSEEITDDLKKANNYFDKIKINDEDDSEEGLQIRILYSKTQGNLFVKEEKYVDAVNAYKEAFTALNILKKKNTLKSVSPPFNQNIETKILSSKNVEALHKEFISLTKRDNIFKTIERDEREVKESLKEHYFDELNSYLINEKWGQADLQTTKLIFYIAEIGDKATELILSVQEDKKEKLLTEIINNVGCEDLRKINNLWVDKSKGKFGFTIQIPLYIEAGNIPGKYDENAFLRFAEKVKWQKKTDDGGFTISLGVNDNNKGHYPMFIPLDTTRNISQFGATFAISLYLRNRETLSYVFGRVEKCNF</sequence>
<keyword evidence="4" id="KW-1185">Reference proteome</keyword>
<dbReference type="Proteomes" id="UP000599391">
    <property type="component" value="Unassembled WGS sequence"/>
</dbReference>
<dbReference type="PANTHER" id="PTHR34800:SF1">
    <property type="entry name" value="TETRAPYRROLE-BINDING PROTEIN, CHLOROPLASTIC"/>
    <property type="match status" value="1"/>
</dbReference>
<evidence type="ECO:0000259" key="2">
    <source>
        <dbReference type="Pfam" id="PF05419"/>
    </source>
</evidence>
<dbReference type="SUPFAM" id="SSF57997">
    <property type="entry name" value="Tropomyosin"/>
    <property type="match status" value="1"/>
</dbReference>
<dbReference type="InterPro" id="IPR027417">
    <property type="entry name" value="P-loop_NTPase"/>
</dbReference>
<evidence type="ECO:0000313" key="3">
    <source>
        <dbReference type="EMBL" id="MBH8553580.1"/>
    </source>
</evidence>
<dbReference type="PANTHER" id="PTHR34800">
    <property type="entry name" value="TETRAPYRROLE-BINDING PROTEIN, CHLOROPLASTIC"/>
    <property type="match status" value="1"/>
</dbReference>
<dbReference type="RefSeq" id="WP_214439862.1">
    <property type="nucleotide sequence ID" value="NZ_JAECZB010000036.1"/>
</dbReference>
<dbReference type="AlphaFoldDB" id="A0A8J7L1N3"/>
<dbReference type="EMBL" id="JAECZB010000036">
    <property type="protein sequence ID" value="MBH8553580.1"/>
    <property type="molecule type" value="Genomic_DNA"/>
</dbReference>
<dbReference type="Pfam" id="PF14516">
    <property type="entry name" value="AAA_35"/>
    <property type="match status" value="1"/>
</dbReference>
<name>A0A8J7L1N3_9CYAN</name>
<proteinExistence type="predicted"/>
<gene>
    <name evidence="3" type="ORF">I8751_14605</name>
</gene>
<dbReference type="GO" id="GO:0030288">
    <property type="term" value="C:outer membrane-bounded periplasmic space"/>
    <property type="evidence" value="ECO:0007669"/>
    <property type="project" value="TreeGrafter"/>
</dbReference>
<reference evidence="3 4" key="1">
    <citation type="journal article" date="2021" name="Int. J. Syst. Evol. Microbiol.">
        <title>Amazonocrinis nigriterrae gen. nov., sp. nov., Atlanticothrix silvestris gen. nov., sp. nov. and Dendronalium phyllosphericum gen. nov., sp. nov., nostocacean cyanobacteria from Brazilian environments.</title>
        <authorList>
            <person name="Alvarenga D.O."/>
            <person name="Andreote A.P.D."/>
            <person name="Branco L.H.Z."/>
            <person name="Delbaje E."/>
            <person name="Cruz R.B."/>
            <person name="Varani A.M."/>
            <person name="Fiore M.F."/>
        </authorList>
    </citation>
    <scope>NUCLEOTIDE SEQUENCE [LARGE SCALE GENOMIC DNA]</scope>
    <source>
        <strain evidence="3 4">CENA357</strain>
    </source>
</reference>
<dbReference type="GO" id="GO:0046906">
    <property type="term" value="F:tetrapyrrole binding"/>
    <property type="evidence" value="ECO:0007669"/>
    <property type="project" value="TreeGrafter"/>
</dbReference>
<dbReference type="SUPFAM" id="SSF140869">
    <property type="entry name" value="GUN4-like"/>
    <property type="match status" value="1"/>
</dbReference>
<comment type="caution">
    <text evidence="3">The sequence shown here is derived from an EMBL/GenBank/DDBJ whole genome shotgun (WGS) entry which is preliminary data.</text>
</comment>
<feature type="coiled-coil region" evidence="1">
    <location>
        <begin position="419"/>
        <end position="448"/>
    </location>
</feature>
<protein>
    <submittedName>
        <fullName evidence="3">AAA-like domain-containing protein</fullName>
    </submittedName>
</protein>
<evidence type="ECO:0000313" key="4">
    <source>
        <dbReference type="Proteomes" id="UP000599391"/>
    </source>
</evidence>
<feature type="domain" description="GUN4-like" evidence="2">
    <location>
        <begin position="789"/>
        <end position="938"/>
    </location>
</feature>
<accession>A0A8J7L1N3</accession>
<dbReference type="InterPro" id="IPR037215">
    <property type="entry name" value="GUN4-like_sf"/>
</dbReference>
<dbReference type="SUPFAM" id="SSF52540">
    <property type="entry name" value="P-loop containing nucleoside triphosphate hydrolases"/>
    <property type="match status" value="1"/>
</dbReference>
<organism evidence="3 4">
    <name type="scientific">Atlanticothrix silvestris CENA357</name>
    <dbReference type="NCBI Taxonomy" id="1725252"/>
    <lineage>
        <taxon>Bacteria</taxon>
        <taxon>Bacillati</taxon>
        <taxon>Cyanobacteriota</taxon>
        <taxon>Cyanophyceae</taxon>
        <taxon>Nostocales</taxon>
        <taxon>Nodulariaceae</taxon>
        <taxon>Atlanticothrix</taxon>
        <taxon>Atlanticothrix silvestris</taxon>
    </lineage>
</organism>
<keyword evidence="1" id="KW-0175">Coiled coil</keyword>
<feature type="coiled-coil region" evidence="1">
    <location>
        <begin position="491"/>
        <end position="609"/>
    </location>
</feature>